<evidence type="ECO:0000259" key="1">
    <source>
        <dbReference type="PROSITE" id="PS50837"/>
    </source>
</evidence>
<dbReference type="Gene3D" id="3.40.50.300">
    <property type="entry name" value="P-loop containing nucleotide triphosphate hydrolases"/>
    <property type="match status" value="1"/>
</dbReference>
<gene>
    <name evidence="2" type="ORF">J2045_001310</name>
</gene>
<proteinExistence type="predicted"/>
<dbReference type="Pfam" id="PF05729">
    <property type="entry name" value="NACHT"/>
    <property type="match status" value="1"/>
</dbReference>
<dbReference type="EMBL" id="JAUSUW010000003">
    <property type="protein sequence ID" value="MDQ0420291.1"/>
    <property type="molecule type" value="Genomic_DNA"/>
</dbReference>
<sequence>MLRHLAYSAKRWAYLGITRPRHDGRPTIVDRYILGPDGERLKASDLLQRFPRSILIGSAGAGKTTLLGQVAADLGERFLASPTTEICPLVLGPTEIGEIAGVPDILEALATLIGSRTGEQLERQELSTMMELGKLFLLADALDEVPDAAVIGRLTDLFRQFPKLQGLVSSRPMSLTANLKGFAVISLEPLDLDSVEALLRARWIESSGLIDRFLDQIARNAAGASILQSPMMTEFMLEIFEAKGALPTLRSGVYQDFVDVSIDREFSLVRSPACSRGELLSLLGEIAQFFSEQQIHEASHEQIATIARKVTGRGAEVVEFLTNRNPTFVAEWSQGRIGFSHRSIEEYFLAWHYRNEPSFFVNRIKQGDRTAVTEFGAGLVSDVSPLVEAAVGAGMFTDAVNFLREAKSSNAALETYVIQNLRRVLGDAFMQKLVGRSENEASHSNIFDKISPELDEPSELLNLLDTASNVQLTSHKRGELFEQFCIRLLSGLFKIVSSRANLHVGEIDIMVENVVPGPFWADFGGDFLVECKNLLGHSPVSDANGFMGKIANARVKLGFIISMNGFTKIAYDALALNASNPAMPLVVPISGADLRDALRTRHELEDFFKTQIRHIKYKYK</sequence>
<dbReference type="InterPro" id="IPR007111">
    <property type="entry name" value="NACHT_NTPase"/>
</dbReference>
<comment type="caution">
    <text evidence="2">The sequence shown here is derived from an EMBL/GenBank/DDBJ whole genome shotgun (WGS) entry which is preliminary data.</text>
</comment>
<protein>
    <recommendedName>
        <fullName evidence="1">NACHT domain-containing protein</fullName>
    </recommendedName>
</protein>
<keyword evidence="3" id="KW-1185">Reference proteome</keyword>
<dbReference type="RefSeq" id="WP_307370712.1">
    <property type="nucleotide sequence ID" value="NZ_JAUSUW010000003.1"/>
</dbReference>
<evidence type="ECO:0000313" key="3">
    <source>
        <dbReference type="Proteomes" id="UP001238496"/>
    </source>
</evidence>
<evidence type="ECO:0000313" key="2">
    <source>
        <dbReference type="EMBL" id="MDQ0420291.1"/>
    </source>
</evidence>
<dbReference type="Proteomes" id="UP001238496">
    <property type="component" value="Unassembled WGS sequence"/>
</dbReference>
<dbReference type="InterPro" id="IPR027417">
    <property type="entry name" value="P-loop_NTPase"/>
</dbReference>
<accession>A0ABU0G6F4</accession>
<dbReference type="SUPFAM" id="SSF52540">
    <property type="entry name" value="P-loop containing nucleoside triphosphate hydrolases"/>
    <property type="match status" value="1"/>
</dbReference>
<organism evidence="2 3">
    <name type="scientific">Peteryoungia aggregata LMG 23059</name>
    <dbReference type="NCBI Taxonomy" id="1368425"/>
    <lineage>
        <taxon>Bacteria</taxon>
        <taxon>Pseudomonadati</taxon>
        <taxon>Pseudomonadota</taxon>
        <taxon>Alphaproteobacteria</taxon>
        <taxon>Hyphomicrobiales</taxon>
        <taxon>Rhizobiaceae</taxon>
        <taxon>Peteryoungia</taxon>
    </lineage>
</organism>
<reference evidence="2 3" key="1">
    <citation type="submission" date="2023-07" db="EMBL/GenBank/DDBJ databases">
        <title>Genomic Encyclopedia of Type Strains, Phase IV (KMG-IV): sequencing the most valuable type-strain genomes for metagenomic binning, comparative biology and taxonomic classification.</title>
        <authorList>
            <person name="Goeker M."/>
        </authorList>
    </citation>
    <scope>NUCLEOTIDE SEQUENCE [LARGE SCALE GENOMIC DNA]</scope>
    <source>
        <strain evidence="2 3">DSM 1111</strain>
    </source>
</reference>
<name>A0ABU0G6F4_9HYPH</name>
<dbReference type="PROSITE" id="PS50837">
    <property type="entry name" value="NACHT"/>
    <property type="match status" value="1"/>
</dbReference>
<feature type="domain" description="NACHT" evidence="1">
    <location>
        <begin position="51"/>
        <end position="172"/>
    </location>
</feature>